<comment type="catalytic activity">
    <reaction evidence="4 5">
        <text>L-tyrosyl-[protein] + 3'-phosphoadenylyl sulfate = O-sulfo-L-tyrosine-[protein] + adenosine 3',5'-bisphosphate + H(+)</text>
        <dbReference type="Rhea" id="RHEA:16801"/>
        <dbReference type="Rhea" id="RHEA-COMP:10136"/>
        <dbReference type="Rhea" id="RHEA-COMP:11688"/>
        <dbReference type="ChEBI" id="CHEBI:15378"/>
        <dbReference type="ChEBI" id="CHEBI:46858"/>
        <dbReference type="ChEBI" id="CHEBI:58339"/>
        <dbReference type="ChEBI" id="CHEBI:58343"/>
        <dbReference type="ChEBI" id="CHEBI:65286"/>
        <dbReference type="EC" id="2.8.2.20"/>
    </reaction>
</comment>
<dbReference type="Pfam" id="PF13469">
    <property type="entry name" value="Sulfotransfer_3"/>
    <property type="match status" value="1"/>
</dbReference>
<dbReference type="Proteomes" id="UP000663879">
    <property type="component" value="Unassembled WGS sequence"/>
</dbReference>
<evidence type="ECO:0000313" key="6">
    <source>
        <dbReference type="EMBL" id="CAF1107269.1"/>
    </source>
</evidence>
<evidence type="ECO:0000256" key="1">
    <source>
        <dbReference type="ARBA" id="ARBA00009988"/>
    </source>
</evidence>
<gene>
    <name evidence="6" type="ORF">OXX778_LOCUS21452</name>
</gene>
<dbReference type="InterPro" id="IPR026634">
    <property type="entry name" value="TPST-like"/>
</dbReference>
<reference evidence="6" key="1">
    <citation type="submission" date="2021-02" db="EMBL/GenBank/DDBJ databases">
        <authorList>
            <person name="Nowell W R."/>
        </authorList>
    </citation>
    <scope>NUCLEOTIDE SEQUENCE</scope>
    <source>
        <strain evidence="6">Ploen Becks lab</strain>
    </source>
</reference>
<keyword evidence="3 5" id="KW-0808">Transferase</keyword>
<dbReference type="PANTHER" id="PTHR12788:SF10">
    <property type="entry name" value="PROTEIN-TYROSINE SULFOTRANSFERASE"/>
    <property type="match status" value="1"/>
</dbReference>
<proteinExistence type="inferred from homology"/>
<comment type="caution">
    <text evidence="6">The sequence shown here is derived from an EMBL/GenBank/DDBJ whole genome shotgun (WGS) entry which is preliminary data.</text>
</comment>
<comment type="function">
    <text evidence="5">Catalyzes the O-sulfation of tyrosine residues within acidic motifs of polypeptides, using 3'-phosphoadenylyl sulfate (PAPS) as cosubstrate.</text>
</comment>
<accession>A0A814PKG9</accession>
<dbReference type="Gene3D" id="3.40.50.300">
    <property type="entry name" value="P-loop containing nucleotide triphosphate hydrolases"/>
    <property type="match status" value="1"/>
</dbReference>
<evidence type="ECO:0000256" key="4">
    <source>
        <dbReference type="ARBA" id="ARBA00048460"/>
    </source>
</evidence>
<comment type="similarity">
    <text evidence="1 5">Belongs to the protein sulfotransferase family.</text>
</comment>
<dbReference type="GO" id="GO:0008476">
    <property type="term" value="F:protein-tyrosine sulfotransferase activity"/>
    <property type="evidence" value="ECO:0007669"/>
    <property type="project" value="UniProtKB-EC"/>
</dbReference>
<evidence type="ECO:0000313" key="7">
    <source>
        <dbReference type="Proteomes" id="UP000663879"/>
    </source>
</evidence>
<dbReference type="EC" id="2.8.2.20" evidence="2 5"/>
<dbReference type="InterPro" id="IPR027417">
    <property type="entry name" value="P-loop_NTPase"/>
</dbReference>
<dbReference type="GO" id="GO:0005794">
    <property type="term" value="C:Golgi apparatus"/>
    <property type="evidence" value="ECO:0007669"/>
    <property type="project" value="TreeGrafter"/>
</dbReference>
<keyword evidence="7" id="KW-1185">Reference proteome</keyword>
<evidence type="ECO:0000256" key="5">
    <source>
        <dbReference type="RuleBase" id="RU365018"/>
    </source>
</evidence>
<sequence length="291" mass="34197">MILFLFGKESISNVNKISSENNQDLFSEEFVNKVLNRSIIFIGGVGRSGTTLMRSILDTHSSIKCGPESPFLAYFITLWKNLNSNRRTVEQTYKRGYKDGFINKAFSLFLVYVLENKHLHGNILCEKFPQIMTVSFDLHKKLPNSKFIYMIRDGREVAYSFLNKLNKTKDFKHFKFYLDVWNRENEVYLDNCNRIGNLSCKKVRYIDLVMKTKETMEQICDFLGIEWTDKFLNHNEYIGTDVFAIPDEWSYKQIKKPVNNKSLNSWMGKISGYKENYVKKLSMLKTFGFLK</sequence>
<dbReference type="PANTHER" id="PTHR12788">
    <property type="entry name" value="PROTEIN-TYROSINE SULFOTRANSFERASE 2"/>
    <property type="match status" value="1"/>
</dbReference>
<protein>
    <recommendedName>
        <fullName evidence="2 5">Protein-tyrosine sulfotransferase</fullName>
        <ecNumber evidence="2 5">2.8.2.20</ecNumber>
    </recommendedName>
</protein>
<dbReference type="AlphaFoldDB" id="A0A814PKG9"/>
<dbReference type="EMBL" id="CAJNOC010007935">
    <property type="protein sequence ID" value="CAF1107269.1"/>
    <property type="molecule type" value="Genomic_DNA"/>
</dbReference>
<evidence type="ECO:0000256" key="2">
    <source>
        <dbReference type="ARBA" id="ARBA00013262"/>
    </source>
</evidence>
<evidence type="ECO:0000256" key="3">
    <source>
        <dbReference type="ARBA" id="ARBA00022679"/>
    </source>
</evidence>
<name>A0A814PKG9_9BILA</name>
<dbReference type="SUPFAM" id="SSF52540">
    <property type="entry name" value="P-loop containing nucleoside triphosphate hydrolases"/>
    <property type="match status" value="1"/>
</dbReference>
<organism evidence="6 7">
    <name type="scientific">Brachionus calyciflorus</name>
    <dbReference type="NCBI Taxonomy" id="104777"/>
    <lineage>
        <taxon>Eukaryota</taxon>
        <taxon>Metazoa</taxon>
        <taxon>Spiralia</taxon>
        <taxon>Gnathifera</taxon>
        <taxon>Rotifera</taxon>
        <taxon>Eurotatoria</taxon>
        <taxon>Monogononta</taxon>
        <taxon>Pseudotrocha</taxon>
        <taxon>Ploima</taxon>
        <taxon>Brachionidae</taxon>
        <taxon>Brachionus</taxon>
    </lineage>
</organism>
<dbReference type="OrthoDB" id="10117425at2759"/>